<gene>
    <name evidence="1" type="ORF">SDC9_197687</name>
</gene>
<proteinExistence type="predicted"/>
<sequence>MAAQFTAAIAAVKRKSTILDGVVVNADTGEMAIHTAMAIWISDSVTLPQMRS</sequence>
<evidence type="ECO:0000313" key="1">
    <source>
        <dbReference type="EMBL" id="MPN50061.1"/>
    </source>
</evidence>
<dbReference type="EMBL" id="VSSQ01113883">
    <property type="protein sequence ID" value="MPN50061.1"/>
    <property type="molecule type" value="Genomic_DNA"/>
</dbReference>
<protein>
    <submittedName>
        <fullName evidence="1">Uncharacterized protein</fullName>
    </submittedName>
</protein>
<accession>A0A645IFG4</accession>
<organism evidence="1">
    <name type="scientific">bioreactor metagenome</name>
    <dbReference type="NCBI Taxonomy" id="1076179"/>
    <lineage>
        <taxon>unclassified sequences</taxon>
        <taxon>metagenomes</taxon>
        <taxon>ecological metagenomes</taxon>
    </lineage>
</organism>
<comment type="caution">
    <text evidence="1">The sequence shown here is derived from an EMBL/GenBank/DDBJ whole genome shotgun (WGS) entry which is preliminary data.</text>
</comment>
<reference evidence="1" key="1">
    <citation type="submission" date="2019-08" db="EMBL/GenBank/DDBJ databases">
        <authorList>
            <person name="Kucharzyk K."/>
            <person name="Murdoch R.W."/>
            <person name="Higgins S."/>
            <person name="Loffler F."/>
        </authorList>
    </citation>
    <scope>NUCLEOTIDE SEQUENCE</scope>
</reference>
<name>A0A645IFG4_9ZZZZ</name>
<dbReference type="AlphaFoldDB" id="A0A645IFG4"/>